<comment type="catalytic activity">
    <reaction evidence="8">
        <text>3-phosphoshikimate + phosphoenolpyruvate = 5-O-(1-carboxyvinyl)-3-phosphoshikimate + phosphate</text>
        <dbReference type="Rhea" id="RHEA:21256"/>
        <dbReference type="ChEBI" id="CHEBI:43474"/>
        <dbReference type="ChEBI" id="CHEBI:57701"/>
        <dbReference type="ChEBI" id="CHEBI:58702"/>
        <dbReference type="ChEBI" id="CHEBI:145989"/>
        <dbReference type="EC" id="2.5.1.19"/>
    </reaction>
    <physiologicalReaction direction="left-to-right" evidence="8">
        <dbReference type="Rhea" id="RHEA:21257"/>
    </physiologicalReaction>
</comment>
<dbReference type="PANTHER" id="PTHR21090">
    <property type="entry name" value="AROM/DEHYDROQUINATE SYNTHASE"/>
    <property type="match status" value="1"/>
</dbReference>
<dbReference type="PIRSF" id="PIRSF000505">
    <property type="entry name" value="EPSPS"/>
    <property type="match status" value="1"/>
</dbReference>
<keyword evidence="5" id="KW-0808">Transferase</keyword>
<dbReference type="PANTHER" id="PTHR21090:SF5">
    <property type="entry name" value="PENTAFUNCTIONAL AROM POLYPEPTIDE"/>
    <property type="match status" value="1"/>
</dbReference>
<evidence type="ECO:0000256" key="1">
    <source>
        <dbReference type="ARBA" id="ARBA00004811"/>
    </source>
</evidence>
<accession>A0ABV5MSB8</accession>
<dbReference type="SUPFAM" id="SSF55205">
    <property type="entry name" value="EPT/RTPC-like"/>
    <property type="match status" value="1"/>
</dbReference>
<dbReference type="InterPro" id="IPR006264">
    <property type="entry name" value="EPSP_synthase"/>
</dbReference>
<dbReference type="InterPro" id="IPR001986">
    <property type="entry name" value="Enolpyruvate_Tfrase_dom"/>
</dbReference>
<dbReference type="Gene3D" id="3.65.10.10">
    <property type="entry name" value="Enolpyruvate transferase domain"/>
    <property type="match status" value="2"/>
</dbReference>
<proteinExistence type="inferred from homology"/>
<evidence type="ECO:0000256" key="4">
    <source>
        <dbReference type="ARBA" id="ARBA00022605"/>
    </source>
</evidence>
<feature type="domain" description="Enolpyruvate transferase" evidence="9">
    <location>
        <begin position="30"/>
        <end position="453"/>
    </location>
</feature>
<dbReference type="Pfam" id="PF00275">
    <property type="entry name" value="EPSP_synthase"/>
    <property type="match status" value="1"/>
</dbReference>
<protein>
    <recommendedName>
        <fullName evidence="3">3-phosphoshikimate 1-carboxyvinyltransferase</fullName>
        <ecNumber evidence="3">2.5.1.19</ecNumber>
    </recommendedName>
    <alternativeName>
        <fullName evidence="7">5-enolpyruvylshikimate-3-phosphate synthase</fullName>
    </alternativeName>
</protein>
<evidence type="ECO:0000256" key="8">
    <source>
        <dbReference type="ARBA" id="ARBA00044633"/>
    </source>
</evidence>
<dbReference type="RefSeq" id="WP_223104035.1">
    <property type="nucleotide sequence ID" value="NZ_CP061913.1"/>
</dbReference>
<evidence type="ECO:0000256" key="5">
    <source>
        <dbReference type="ARBA" id="ARBA00022679"/>
    </source>
</evidence>
<evidence type="ECO:0000256" key="7">
    <source>
        <dbReference type="ARBA" id="ARBA00030046"/>
    </source>
</evidence>
<dbReference type="InterPro" id="IPR036968">
    <property type="entry name" value="Enolpyruvate_Tfrase_sf"/>
</dbReference>
<dbReference type="EMBL" id="JBHMCA010000090">
    <property type="protein sequence ID" value="MFB9451748.1"/>
    <property type="molecule type" value="Genomic_DNA"/>
</dbReference>
<evidence type="ECO:0000256" key="2">
    <source>
        <dbReference type="ARBA" id="ARBA00009948"/>
    </source>
</evidence>
<organism evidence="10 11">
    <name type="scientific">Dactylosporangium vinaceum</name>
    <dbReference type="NCBI Taxonomy" id="53362"/>
    <lineage>
        <taxon>Bacteria</taxon>
        <taxon>Bacillati</taxon>
        <taxon>Actinomycetota</taxon>
        <taxon>Actinomycetes</taxon>
        <taxon>Micromonosporales</taxon>
        <taxon>Micromonosporaceae</taxon>
        <taxon>Dactylosporangium</taxon>
    </lineage>
</organism>
<evidence type="ECO:0000256" key="6">
    <source>
        <dbReference type="ARBA" id="ARBA00023141"/>
    </source>
</evidence>
<evidence type="ECO:0000313" key="11">
    <source>
        <dbReference type="Proteomes" id="UP001589608"/>
    </source>
</evidence>
<name>A0ABV5MSB8_9ACTN</name>
<reference evidence="10 11" key="1">
    <citation type="submission" date="2024-09" db="EMBL/GenBank/DDBJ databases">
        <authorList>
            <person name="Sun Q."/>
            <person name="Mori K."/>
        </authorList>
    </citation>
    <scope>NUCLEOTIDE SEQUENCE [LARGE SCALE GENOMIC DNA]</scope>
    <source>
        <strain evidence="10 11">JCM 3307</strain>
    </source>
</reference>
<keyword evidence="4" id="KW-0028">Amino-acid biosynthesis</keyword>
<gene>
    <name evidence="10" type="ORF">ACFFTR_52555</name>
</gene>
<sequence length="467" mass="47608">MSAPTTVSQPATRSADLLVEGRAGTPGLRTVPVPGDKSITHRALLASLLPGAGPRLHIRGGNPGGAVRALLPALAALGYGVETTAGALTIHRGRLPVPQPIRPHPGVAHWPDLPYLYTEGSSAAARLLVGVLAGAGPAAIVDGDDVLRDRPMDWLVAPLAALGAHIDYLGAHGRLPVAVHGPVLHGGEVTLAVGSAQARAAVLLAAVAAELPLTVHVPVFSRDHTERMLTAFGSRLERTALAVHYRGGRCTVPAELEVPADPSLAAYPVAAQLLGGAGAVRVPDVCLNPTRLGFFATLRAAGADIAYVDERRSALGEPVGTIVARGGLTGVERLTVDDPATLHAAIDEVPLLVALAAALPGESWLGCAGELRFKETDRLRTSTAMAAAFGADVAVVHDGIRVRGGRPLRAGTVPGFEDHRVAMAAATLAGALPGRTTVLGGACHRTSFPGFAAALRAAGAVVTEDGS</sequence>
<comment type="caution">
    <text evidence="10">The sequence shown here is derived from an EMBL/GenBank/DDBJ whole genome shotgun (WGS) entry which is preliminary data.</text>
</comment>
<evidence type="ECO:0000256" key="3">
    <source>
        <dbReference type="ARBA" id="ARBA00012450"/>
    </source>
</evidence>
<keyword evidence="6" id="KW-0057">Aromatic amino acid biosynthesis</keyword>
<evidence type="ECO:0000313" key="10">
    <source>
        <dbReference type="EMBL" id="MFB9451748.1"/>
    </source>
</evidence>
<evidence type="ECO:0000259" key="9">
    <source>
        <dbReference type="Pfam" id="PF00275"/>
    </source>
</evidence>
<dbReference type="InterPro" id="IPR013792">
    <property type="entry name" value="RNA3'P_cycl/enolpyr_Trfase_a/b"/>
</dbReference>
<dbReference type="EC" id="2.5.1.19" evidence="3"/>
<comment type="similarity">
    <text evidence="2">Belongs to the EPSP synthase family.</text>
</comment>
<comment type="pathway">
    <text evidence="1">Metabolic intermediate biosynthesis; chorismate biosynthesis; chorismate from D-erythrose 4-phosphate and phosphoenolpyruvate: step 6/7.</text>
</comment>
<dbReference type="Proteomes" id="UP001589608">
    <property type="component" value="Unassembled WGS sequence"/>
</dbReference>
<keyword evidence="11" id="KW-1185">Reference proteome</keyword>